<dbReference type="Pfam" id="PF00288">
    <property type="entry name" value="GHMP_kinases_N"/>
    <property type="match status" value="1"/>
</dbReference>
<evidence type="ECO:0000313" key="10">
    <source>
        <dbReference type="Proteomes" id="UP000815698"/>
    </source>
</evidence>
<dbReference type="InterPro" id="IPR006204">
    <property type="entry name" value="GHMP_kinase_N_dom"/>
</dbReference>
<dbReference type="Gene3D" id="3.30.230.10">
    <property type="match status" value="1"/>
</dbReference>
<keyword evidence="3" id="KW-0808">Transferase</keyword>
<dbReference type="EC" id="2.7.4.2" evidence="2"/>
<dbReference type="InterPro" id="IPR036554">
    <property type="entry name" value="GHMP_kinase_C_sf"/>
</dbReference>
<feature type="domain" description="GHMP kinase C-terminal" evidence="8">
    <location>
        <begin position="283"/>
        <end position="345"/>
    </location>
</feature>
<dbReference type="InterPro" id="IPR020568">
    <property type="entry name" value="Ribosomal_Su5_D2-typ_SF"/>
</dbReference>
<protein>
    <recommendedName>
        <fullName evidence="2">phosphomevalonate kinase</fullName>
        <ecNumber evidence="2">2.7.4.2</ecNumber>
    </recommendedName>
</protein>
<sequence>MSAFEFRAPGKLFVAGEYGVVRAGNPAVLIAVDRAVTARVSPVRRAFGVRVASEQWGEERDYAPVSAEAPASEQQREPIFRALDVLVEYCGPLPALDIHVSSTLDDSDGRKYGFGSSGAVVVATIGAAARALNITLSPRELFKLSALAVLDGNVRASCADVATSVLGGWVLYRSFDREAVRDLRAREGVKSALAAQWPGLALEPLDVPHALKTVIGWSGAPASTRSLVAQVDDAAGAGRIDFEAFARENAAHVERFVEAVRTGSTIDAMRVLECVLAQLRDLDAAAGGSEGPLGIETPELRAMTEIAVAHGAAAKLSGAGGGDCVLALAPNADVATAVRQAWRRAGMIALNVGVEPSDLHARTHVTTEKQGSAHE</sequence>
<feature type="domain" description="GHMP kinase N-terminal" evidence="7">
    <location>
        <begin position="79"/>
        <end position="168"/>
    </location>
</feature>
<dbReference type="InterPro" id="IPR005917">
    <property type="entry name" value="Pmev_kinase_bact"/>
</dbReference>
<dbReference type="SUPFAM" id="SSF54211">
    <property type="entry name" value="Ribosomal protein S5 domain 2-like"/>
    <property type="match status" value="1"/>
</dbReference>
<evidence type="ECO:0000256" key="2">
    <source>
        <dbReference type="ARBA" id="ARBA00012958"/>
    </source>
</evidence>
<dbReference type="SUPFAM" id="SSF55060">
    <property type="entry name" value="GHMP Kinase, C-terminal domain"/>
    <property type="match status" value="1"/>
</dbReference>
<evidence type="ECO:0000256" key="3">
    <source>
        <dbReference type="ARBA" id="ARBA00022679"/>
    </source>
</evidence>
<dbReference type="PANTHER" id="PTHR31814:SF2">
    <property type="entry name" value="PHOSPHOMEVALONATE KINASE"/>
    <property type="match status" value="1"/>
</dbReference>
<evidence type="ECO:0000256" key="6">
    <source>
        <dbReference type="ARBA" id="ARBA00022840"/>
    </source>
</evidence>
<dbReference type="InterPro" id="IPR014721">
    <property type="entry name" value="Ribsml_uS5_D2-typ_fold_subgr"/>
</dbReference>
<evidence type="ECO:0000256" key="1">
    <source>
        <dbReference type="ARBA" id="ARBA00005017"/>
    </source>
</evidence>
<evidence type="ECO:0000256" key="4">
    <source>
        <dbReference type="ARBA" id="ARBA00022741"/>
    </source>
</evidence>
<dbReference type="PANTHER" id="PTHR31814">
    <property type="match status" value="1"/>
</dbReference>
<dbReference type="InterPro" id="IPR013750">
    <property type="entry name" value="GHMP_kinase_C_dom"/>
</dbReference>
<reference evidence="9 10" key="1">
    <citation type="journal article" date="2016" name="Int. J. Syst. Evol. Microbiol.">
        <title>Dermabacter jinjuensis sp. nov., a novel species of the genus Dermabacter isolated from a clinical specimen.</title>
        <authorList>
            <person name="Park Y.K."/>
            <person name="Lee K.M."/>
            <person name="Lee W.K."/>
            <person name="Cho M.J."/>
            <person name="Lee H.S."/>
            <person name="Cho Y.G."/>
            <person name="Lee Y.C."/>
            <person name="Lee W.K."/>
            <person name="Seong W.K."/>
            <person name="Hwang K.J."/>
        </authorList>
    </citation>
    <scope>NUCLEOTIDE SEQUENCE [LARGE SCALE GENOMIC DNA]</scope>
    <source>
        <strain evidence="9 10">32T</strain>
    </source>
</reference>
<keyword evidence="5 9" id="KW-0418">Kinase</keyword>
<gene>
    <name evidence="9" type="ORF">COP05_04525</name>
</gene>
<dbReference type="GO" id="GO:0016301">
    <property type="term" value="F:kinase activity"/>
    <property type="evidence" value="ECO:0007669"/>
    <property type="project" value="UniProtKB-KW"/>
</dbReference>
<organism evidence="9 10">
    <name type="scientific">Dermabacter jinjuensis</name>
    <dbReference type="NCBI Taxonomy" id="1667168"/>
    <lineage>
        <taxon>Bacteria</taxon>
        <taxon>Bacillati</taxon>
        <taxon>Actinomycetota</taxon>
        <taxon>Actinomycetes</taxon>
        <taxon>Micrococcales</taxon>
        <taxon>Dermabacteraceae</taxon>
        <taxon>Dermabacter</taxon>
    </lineage>
</organism>
<evidence type="ECO:0000259" key="7">
    <source>
        <dbReference type="Pfam" id="PF00288"/>
    </source>
</evidence>
<evidence type="ECO:0000313" key="9">
    <source>
        <dbReference type="EMBL" id="ATH96440.1"/>
    </source>
</evidence>
<dbReference type="InterPro" id="IPR035102">
    <property type="entry name" value="Phosphomevalonate_kinase"/>
</dbReference>
<dbReference type="NCBIfam" id="TIGR01220">
    <property type="entry name" value="Pmev_kin_Gr_pos"/>
    <property type="match status" value="1"/>
</dbReference>
<keyword evidence="6" id="KW-0067">ATP-binding</keyword>
<accession>A0ABM6PMI1</accession>
<comment type="pathway">
    <text evidence="1">Isoprenoid biosynthesis; isopentenyl diphosphate biosynthesis via mevalonate pathway; isopentenyl diphosphate from (R)-mevalonate: step 2/3.</text>
</comment>
<dbReference type="PRINTS" id="PR00959">
    <property type="entry name" value="MEVGALKINASE"/>
</dbReference>
<dbReference type="EMBL" id="CP023482">
    <property type="protein sequence ID" value="ATH96440.1"/>
    <property type="molecule type" value="Genomic_DNA"/>
</dbReference>
<evidence type="ECO:0000256" key="5">
    <source>
        <dbReference type="ARBA" id="ARBA00022777"/>
    </source>
</evidence>
<dbReference type="Gene3D" id="3.30.70.890">
    <property type="entry name" value="GHMP kinase, C-terminal domain"/>
    <property type="match status" value="1"/>
</dbReference>
<proteinExistence type="predicted"/>
<dbReference type="Proteomes" id="UP000815698">
    <property type="component" value="Chromosome"/>
</dbReference>
<evidence type="ECO:0000259" key="8">
    <source>
        <dbReference type="Pfam" id="PF08544"/>
    </source>
</evidence>
<dbReference type="Pfam" id="PF08544">
    <property type="entry name" value="GHMP_kinases_C"/>
    <property type="match status" value="1"/>
</dbReference>
<name>A0ABM6PMI1_9MICO</name>
<dbReference type="RefSeq" id="WP_034373487.1">
    <property type="nucleotide sequence ID" value="NZ_CP023482.1"/>
</dbReference>
<keyword evidence="10" id="KW-1185">Reference proteome</keyword>
<keyword evidence="4" id="KW-0547">Nucleotide-binding</keyword>